<gene>
    <name evidence="3" type="ORF">IAA54_07275</name>
</gene>
<protein>
    <submittedName>
        <fullName evidence="3">Uncharacterized protein</fullName>
    </submittedName>
</protein>
<keyword evidence="2" id="KW-0472">Membrane</keyword>
<sequence length="59" mass="6334">MDRNVNIKRIVIYCVVMALIFLVFGIVTRITSSRNLPAGAEAPASSSVSAVESEIPETP</sequence>
<accession>A0A9D1DR23</accession>
<name>A0A9D1DR23_9FIRM</name>
<feature type="transmembrane region" description="Helical" evidence="2">
    <location>
        <begin position="12"/>
        <end position="31"/>
    </location>
</feature>
<organism evidence="3 4">
    <name type="scientific">Candidatus Gallacutalibacter pullicola</name>
    <dbReference type="NCBI Taxonomy" id="2840830"/>
    <lineage>
        <taxon>Bacteria</taxon>
        <taxon>Bacillati</taxon>
        <taxon>Bacillota</taxon>
        <taxon>Clostridia</taxon>
        <taxon>Eubacteriales</taxon>
        <taxon>Candidatus Gallacutalibacter</taxon>
    </lineage>
</organism>
<evidence type="ECO:0000313" key="4">
    <source>
        <dbReference type="Proteomes" id="UP000886785"/>
    </source>
</evidence>
<evidence type="ECO:0000256" key="1">
    <source>
        <dbReference type="SAM" id="MobiDB-lite"/>
    </source>
</evidence>
<dbReference type="AlphaFoldDB" id="A0A9D1DR23"/>
<feature type="compositionally biased region" description="Low complexity" evidence="1">
    <location>
        <begin position="37"/>
        <end position="53"/>
    </location>
</feature>
<dbReference type="Proteomes" id="UP000886785">
    <property type="component" value="Unassembled WGS sequence"/>
</dbReference>
<reference evidence="3" key="2">
    <citation type="journal article" date="2021" name="PeerJ">
        <title>Extensive microbial diversity within the chicken gut microbiome revealed by metagenomics and culture.</title>
        <authorList>
            <person name="Gilroy R."/>
            <person name="Ravi A."/>
            <person name="Getino M."/>
            <person name="Pursley I."/>
            <person name="Horton D.L."/>
            <person name="Alikhan N.F."/>
            <person name="Baker D."/>
            <person name="Gharbi K."/>
            <person name="Hall N."/>
            <person name="Watson M."/>
            <person name="Adriaenssens E.M."/>
            <person name="Foster-Nyarko E."/>
            <person name="Jarju S."/>
            <person name="Secka A."/>
            <person name="Antonio M."/>
            <person name="Oren A."/>
            <person name="Chaudhuri R.R."/>
            <person name="La Ragione R."/>
            <person name="Hildebrand F."/>
            <person name="Pallen M.J."/>
        </authorList>
    </citation>
    <scope>NUCLEOTIDE SEQUENCE</scope>
    <source>
        <strain evidence="3">ChiSjej1B19-7085</strain>
    </source>
</reference>
<keyword evidence="2" id="KW-1133">Transmembrane helix</keyword>
<dbReference type="EMBL" id="DVHF01000082">
    <property type="protein sequence ID" value="HIR57455.1"/>
    <property type="molecule type" value="Genomic_DNA"/>
</dbReference>
<evidence type="ECO:0000313" key="3">
    <source>
        <dbReference type="EMBL" id="HIR57455.1"/>
    </source>
</evidence>
<evidence type="ECO:0000256" key="2">
    <source>
        <dbReference type="SAM" id="Phobius"/>
    </source>
</evidence>
<proteinExistence type="predicted"/>
<feature type="region of interest" description="Disordered" evidence="1">
    <location>
        <begin position="36"/>
        <end position="59"/>
    </location>
</feature>
<comment type="caution">
    <text evidence="3">The sequence shown here is derived from an EMBL/GenBank/DDBJ whole genome shotgun (WGS) entry which is preliminary data.</text>
</comment>
<keyword evidence="2" id="KW-0812">Transmembrane</keyword>
<reference evidence="3" key="1">
    <citation type="submission" date="2020-10" db="EMBL/GenBank/DDBJ databases">
        <authorList>
            <person name="Gilroy R."/>
        </authorList>
    </citation>
    <scope>NUCLEOTIDE SEQUENCE</scope>
    <source>
        <strain evidence="3">ChiSjej1B19-7085</strain>
    </source>
</reference>